<evidence type="ECO:0000256" key="3">
    <source>
        <dbReference type="ARBA" id="ARBA00022448"/>
    </source>
</evidence>
<keyword evidence="7 16" id="KW-0732">Signal</keyword>
<feature type="domain" description="SLBB" evidence="19">
    <location>
        <begin position="219"/>
        <end position="296"/>
    </location>
</feature>
<evidence type="ECO:0000256" key="5">
    <source>
        <dbReference type="ARBA" id="ARBA00022597"/>
    </source>
</evidence>
<dbReference type="GO" id="GO:0009279">
    <property type="term" value="C:cell outer membrane"/>
    <property type="evidence" value="ECO:0007669"/>
    <property type="project" value="UniProtKB-SubCell"/>
</dbReference>
<keyword evidence="6" id="KW-0812">Transmembrane</keyword>
<dbReference type="OrthoDB" id="9808948at2"/>
<proteinExistence type="inferred from homology"/>
<evidence type="ECO:0000256" key="14">
    <source>
        <dbReference type="ARBA" id="ARBA00023288"/>
    </source>
</evidence>
<evidence type="ECO:0000256" key="8">
    <source>
        <dbReference type="ARBA" id="ARBA00023047"/>
    </source>
</evidence>
<dbReference type="Proteomes" id="UP000202259">
    <property type="component" value="Chromosome"/>
</dbReference>
<evidence type="ECO:0000256" key="6">
    <source>
        <dbReference type="ARBA" id="ARBA00022692"/>
    </source>
</evidence>
<keyword evidence="8" id="KW-0625">Polysaccharide transport</keyword>
<dbReference type="Gene3D" id="3.10.560.10">
    <property type="entry name" value="Outer membrane lipoprotein wza domain like"/>
    <property type="match status" value="7"/>
</dbReference>
<feature type="domain" description="Polysaccharide export protein N-terminal" evidence="17">
    <location>
        <begin position="139"/>
        <end position="199"/>
    </location>
</feature>
<comment type="similarity">
    <text evidence="2">Belongs to the BexD/CtrA/VexA family.</text>
</comment>
<evidence type="ECO:0000256" key="4">
    <source>
        <dbReference type="ARBA" id="ARBA00022452"/>
    </source>
</evidence>
<dbReference type="PANTHER" id="PTHR33619">
    <property type="entry name" value="POLYSACCHARIDE EXPORT PROTEIN GFCE-RELATED"/>
    <property type="match status" value="1"/>
</dbReference>
<dbReference type="KEGG" id="cber:B5D82_01825"/>
<keyword evidence="15" id="KW-0175">Coiled coil</keyword>
<keyword evidence="21" id="KW-1185">Reference proteome</keyword>
<feature type="domain" description="Soluble ligand binding" evidence="18">
    <location>
        <begin position="694"/>
        <end position="735"/>
    </location>
</feature>
<accession>A0A222G3Y3</accession>
<evidence type="ECO:0000256" key="13">
    <source>
        <dbReference type="ARBA" id="ARBA00023237"/>
    </source>
</evidence>
<comment type="subcellular location">
    <subcellularLocation>
        <location evidence="1">Cell outer membrane</location>
        <topology evidence="1">Multi-pass membrane protein</topology>
    </subcellularLocation>
</comment>
<evidence type="ECO:0000256" key="10">
    <source>
        <dbReference type="ARBA" id="ARBA00023114"/>
    </source>
</evidence>
<keyword evidence="5" id="KW-0762">Sugar transport</keyword>
<keyword evidence="11" id="KW-0472">Membrane</keyword>
<sequence>MKFYTVKVTLISLLFTTAFSTFSAEISQAKIEQFKQLSPSQQKALAKSMGVDLSSLGGLGTSGNKASAQASPTLTELVPVRDNTTMAQVQPQLNPTQSSVDTNSLQFSASVGNLKLEAFGYELFAGEPSTFAPVSDVPIPSEYVLGPGDSLSIQLYGKETVSYNLTVNRQGNIDIPQLGPVNVAGQSFSEAKNLLASIIDERKIGVKSNISMGELRSIRVFVLGEAYRAASYTLSSLATVTQAIYAAGGINDIGSLRNIQVKRRGKVIAELDLYQLLLAGDTSGDISLMAGDVVFIPTVGSTVGIKGEINRPAIYELKNEQSIGEVIKLAGGVKATAYEKVGKIGRINNSGLRSVISVNLLTGQNSKVKNGDVIEVGSVLSALEQSITVKGHVQRPGVYGWHNKLKLSDILANINDFKAQPDLEYILITRKNPITGKLSSYSVNYADYIKQQTPASDFSLQAEDTVYVFNKQRNRSESLTPLLTVLKAQTELAEAANIVSIEGAVRNPGQYPLTEQANVKDLLNAGMGYTQNAELQYALLARKNRQLNTQVLYIDLSDDKALNLPLSALDRLFLFNRNESREPLLTELITELRQQADKSLAQNVVTITGDVHFPGQYPYVVNMTSSELINLAGGLNESSYLLDADLVRFSHDGRENAEITHQNITLAGDFLLQSLDTLHVKRIPEWQDKREIKLAGEVVFPGSYVLQKGETLSSVIARAGGLTSEADASAAIFTRQALKKQEAEKIAQLQAQLESESAQIQLTDKDRNGAALVESKTLISKLNVAEAVGRLVIDLPRILTDSKVGDIRLDDGDALYIPKTRESISVIGEVQFATSNLYNTGFALDDYIARSGGLKPRADQERIYIIKADGSVQLASNDNWFSLNSDSLSPGDTIVIPLDLEYKDGLTLWSAVTQIIYNSAVAVAAIGSL</sequence>
<dbReference type="AlphaFoldDB" id="A0A222G3Y3"/>
<keyword evidence="10" id="KW-0626">Porin</keyword>
<evidence type="ECO:0000256" key="16">
    <source>
        <dbReference type="SAM" id="SignalP"/>
    </source>
</evidence>
<dbReference type="EMBL" id="CP020465">
    <property type="protein sequence ID" value="ASP46628.1"/>
    <property type="molecule type" value="Genomic_DNA"/>
</dbReference>
<dbReference type="InterPro" id="IPR003715">
    <property type="entry name" value="Poly_export_N"/>
</dbReference>
<evidence type="ECO:0000259" key="18">
    <source>
        <dbReference type="Pfam" id="PF10531"/>
    </source>
</evidence>
<feature type="domain" description="Soluble ligand binding" evidence="18">
    <location>
        <begin position="498"/>
        <end position="545"/>
    </location>
</feature>
<dbReference type="GO" id="GO:0015288">
    <property type="term" value="F:porin activity"/>
    <property type="evidence" value="ECO:0007669"/>
    <property type="project" value="UniProtKB-KW"/>
</dbReference>
<evidence type="ECO:0000259" key="19">
    <source>
        <dbReference type="Pfam" id="PF22461"/>
    </source>
</evidence>
<gene>
    <name evidence="20" type="ORF">B5D82_01825</name>
</gene>
<keyword evidence="3" id="KW-0813">Transport</keyword>
<dbReference type="RefSeq" id="WP_081148753.1">
    <property type="nucleotide sequence ID" value="NZ_CP020465.1"/>
</dbReference>
<keyword evidence="12" id="KW-0564">Palmitate</keyword>
<evidence type="ECO:0000313" key="20">
    <source>
        <dbReference type="EMBL" id="ASP46628.1"/>
    </source>
</evidence>
<name>A0A222G3Y3_9GAMM</name>
<evidence type="ECO:0000313" key="21">
    <source>
        <dbReference type="Proteomes" id="UP000202259"/>
    </source>
</evidence>
<keyword evidence="13" id="KW-0998">Cell outer membrane</keyword>
<dbReference type="InterPro" id="IPR019554">
    <property type="entry name" value="Soluble_ligand-bd"/>
</dbReference>
<dbReference type="GO" id="GO:0006811">
    <property type="term" value="P:monoatomic ion transport"/>
    <property type="evidence" value="ECO:0007669"/>
    <property type="project" value="UniProtKB-KW"/>
</dbReference>
<feature type="signal peptide" evidence="16">
    <location>
        <begin position="1"/>
        <end position="23"/>
    </location>
</feature>
<keyword evidence="9" id="KW-0406">Ion transport</keyword>
<reference evidence="20 21" key="1">
    <citation type="submission" date="2017-08" db="EMBL/GenBank/DDBJ databases">
        <title>Complete genome of Colwellia sp. NB097-1, a psychrophile bacterium ioslated from Bering Sea.</title>
        <authorList>
            <person name="Chen X."/>
        </authorList>
    </citation>
    <scope>NUCLEOTIDE SEQUENCE [LARGE SCALE GENOMIC DNA]</scope>
    <source>
        <strain evidence="20 21">NB097-1</strain>
    </source>
</reference>
<dbReference type="Pfam" id="PF22461">
    <property type="entry name" value="SLBB_2"/>
    <property type="match status" value="1"/>
</dbReference>
<evidence type="ECO:0008006" key="22">
    <source>
        <dbReference type="Google" id="ProtNLM"/>
    </source>
</evidence>
<protein>
    <recommendedName>
        <fullName evidence="22">Sugar transporter</fullName>
    </recommendedName>
</protein>
<dbReference type="PANTHER" id="PTHR33619:SF3">
    <property type="entry name" value="POLYSACCHARIDE EXPORT PROTEIN GFCE-RELATED"/>
    <property type="match status" value="1"/>
</dbReference>
<evidence type="ECO:0000259" key="17">
    <source>
        <dbReference type="Pfam" id="PF02563"/>
    </source>
</evidence>
<keyword evidence="4" id="KW-1134">Transmembrane beta strand</keyword>
<evidence type="ECO:0000256" key="15">
    <source>
        <dbReference type="SAM" id="Coils"/>
    </source>
</evidence>
<evidence type="ECO:0000256" key="9">
    <source>
        <dbReference type="ARBA" id="ARBA00023065"/>
    </source>
</evidence>
<evidence type="ECO:0000256" key="1">
    <source>
        <dbReference type="ARBA" id="ARBA00004571"/>
    </source>
</evidence>
<evidence type="ECO:0000256" key="2">
    <source>
        <dbReference type="ARBA" id="ARBA00009450"/>
    </source>
</evidence>
<dbReference type="Pfam" id="PF02563">
    <property type="entry name" value="Poly_export"/>
    <property type="match status" value="1"/>
</dbReference>
<organism evidence="20 21">
    <name type="scientific">Cognaticolwellia beringensis</name>
    <dbReference type="NCBI Taxonomy" id="1967665"/>
    <lineage>
        <taxon>Bacteria</taxon>
        <taxon>Pseudomonadati</taxon>
        <taxon>Pseudomonadota</taxon>
        <taxon>Gammaproteobacteria</taxon>
        <taxon>Alteromonadales</taxon>
        <taxon>Colwelliaceae</taxon>
        <taxon>Cognaticolwellia</taxon>
    </lineage>
</organism>
<feature type="domain" description="Soluble ligand binding" evidence="18">
    <location>
        <begin position="604"/>
        <end position="653"/>
    </location>
</feature>
<evidence type="ECO:0000256" key="7">
    <source>
        <dbReference type="ARBA" id="ARBA00022729"/>
    </source>
</evidence>
<keyword evidence="14" id="KW-0449">Lipoprotein</keyword>
<feature type="coiled-coil region" evidence="15">
    <location>
        <begin position="739"/>
        <end position="766"/>
    </location>
</feature>
<evidence type="ECO:0000256" key="11">
    <source>
        <dbReference type="ARBA" id="ARBA00023136"/>
    </source>
</evidence>
<dbReference type="InterPro" id="IPR049712">
    <property type="entry name" value="Poly_export"/>
</dbReference>
<feature type="chain" id="PRO_5012691235" description="Sugar transporter" evidence="16">
    <location>
        <begin position="24"/>
        <end position="929"/>
    </location>
</feature>
<feature type="domain" description="Soluble ligand binding" evidence="18">
    <location>
        <begin position="303"/>
        <end position="340"/>
    </location>
</feature>
<dbReference type="Gene3D" id="3.30.1950.10">
    <property type="entry name" value="wza like domain"/>
    <property type="match status" value="1"/>
</dbReference>
<dbReference type="GO" id="GO:0015159">
    <property type="term" value="F:polysaccharide transmembrane transporter activity"/>
    <property type="evidence" value="ECO:0007669"/>
    <property type="project" value="InterPro"/>
</dbReference>
<dbReference type="InterPro" id="IPR054765">
    <property type="entry name" value="SLBB_dom"/>
</dbReference>
<dbReference type="Pfam" id="PF10531">
    <property type="entry name" value="SLBB"/>
    <property type="match status" value="4"/>
</dbReference>
<dbReference type="GO" id="GO:0046930">
    <property type="term" value="C:pore complex"/>
    <property type="evidence" value="ECO:0007669"/>
    <property type="project" value="UniProtKB-KW"/>
</dbReference>
<evidence type="ECO:0000256" key="12">
    <source>
        <dbReference type="ARBA" id="ARBA00023139"/>
    </source>
</evidence>